<dbReference type="GO" id="GO:0070878">
    <property type="term" value="F:primary miRNA binding"/>
    <property type="evidence" value="ECO:0007669"/>
    <property type="project" value="TreeGrafter"/>
</dbReference>
<organism evidence="4 5">
    <name type="scientific">Pararge aegeria aegeria</name>
    <dbReference type="NCBI Taxonomy" id="348720"/>
    <lineage>
        <taxon>Eukaryota</taxon>
        <taxon>Metazoa</taxon>
        <taxon>Ecdysozoa</taxon>
        <taxon>Arthropoda</taxon>
        <taxon>Hexapoda</taxon>
        <taxon>Insecta</taxon>
        <taxon>Pterygota</taxon>
        <taxon>Neoptera</taxon>
        <taxon>Endopterygota</taxon>
        <taxon>Lepidoptera</taxon>
        <taxon>Glossata</taxon>
        <taxon>Ditrysia</taxon>
        <taxon>Papilionoidea</taxon>
        <taxon>Nymphalidae</taxon>
        <taxon>Satyrinae</taxon>
        <taxon>Satyrini</taxon>
        <taxon>Parargina</taxon>
        <taxon>Pararge</taxon>
    </lineage>
</organism>
<dbReference type="PANTHER" id="PTHR13482:SF3">
    <property type="entry name" value="MICROPROCESSOR COMPLEX SUBUNIT DGCR8"/>
    <property type="match status" value="1"/>
</dbReference>
<gene>
    <name evidence="4" type="primary">jg17814</name>
    <name evidence="4" type="ORF">PAEG_LOCUS25220</name>
</gene>
<dbReference type="GO" id="GO:0031053">
    <property type="term" value="P:primary miRNA processing"/>
    <property type="evidence" value="ECO:0007669"/>
    <property type="project" value="InterPro"/>
</dbReference>
<feature type="compositionally biased region" description="Acidic residues" evidence="2">
    <location>
        <begin position="74"/>
        <end position="83"/>
    </location>
</feature>
<evidence type="ECO:0000256" key="2">
    <source>
        <dbReference type="SAM" id="MobiDB-lite"/>
    </source>
</evidence>
<dbReference type="PANTHER" id="PTHR13482">
    <property type="entry name" value="MICRORNA PROCESSOR COMPLEX SUBUNIT DGCR8"/>
    <property type="match status" value="1"/>
</dbReference>
<proteinExistence type="predicted"/>
<dbReference type="CDD" id="cd19867">
    <property type="entry name" value="DSRM_DGCR8_rpt1"/>
    <property type="match status" value="1"/>
</dbReference>
<feature type="compositionally biased region" description="Polar residues" evidence="2">
    <location>
        <begin position="214"/>
        <end position="226"/>
    </location>
</feature>
<dbReference type="GO" id="GO:0020037">
    <property type="term" value="F:heme binding"/>
    <property type="evidence" value="ECO:0007669"/>
    <property type="project" value="InterPro"/>
</dbReference>
<dbReference type="EMBL" id="CAKXAJ010026304">
    <property type="protein sequence ID" value="CAH2266243.1"/>
    <property type="molecule type" value="Genomic_DNA"/>
</dbReference>
<dbReference type="Gene3D" id="3.30.160.20">
    <property type="match status" value="2"/>
</dbReference>
<comment type="caution">
    <text evidence="4">The sequence shown here is derived from an EMBL/GenBank/DDBJ whole genome shotgun (WGS) entry which is preliminary data.</text>
</comment>
<dbReference type="SMART" id="SM00358">
    <property type="entry name" value="DSRM"/>
    <property type="match status" value="1"/>
</dbReference>
<dbReference type="GO" id="GO:0042802">
    <property type="term" value="F:identical protein binding"/>
    <property type="evidence" value="ECO:0007669"/>
    <property type="project" value="InterPro"/>
</dbReference>
<evidence type="ECO:0000256" key="1">
    <source>
        <dbReference type="PROSITE-ProRule" id="PRU00266"/>
    </source>
</evidence>
<accession>A0A8S4SIV8</accession>
<evidence type="ECO:0000259" key="3">
    <source>
        <dbReference type="PROSITE" id="PS50137"/>
    </source>
</evidence>
<reference evidence="4" key="1">
    <citation type="submission" date="2022-03" db="EMBL/GenBank/DDBJ databases">
        <authorList>
            <person name="Lindestad O."/>
        </authorList>
    </citation>
    <scope>NUCLEOTIDE SEQUENCE</scope>
</reference>
<evidence type="ECO:0000313" key="4">
    <source>
        <dbReference type="EMBL" id="CAH2266243.1"/>
    </source>
</evidence>
<dbReference type="InterPro" id="IPR014720">
    <property type="entry name" value="dsRBD_dom"/>
</dbReference>
<keyword evidence="5" id="KW-1185">Reference proteome</keyword>
<dbReference type="OrthoDB" id="112668at2759"/>
<feature type="region of interest" description="Disordered" evidence="2">
    <location>
        <begin position="214"/>
        <end position="265"/>
    </location>
</feature>
<dbReference type="Proteomes" id="UP000838756">
    <property type="component" value="Unassembled WGS sequence"/>
</dbReference>
<feature type="region of interest" description="Disordered" evidence="2">
    <location>
        <begin position="1"/>
        <end position="29"/>
    </location>
</feature>
<dbReference type="GO" id="GO:0003725">
    <property type="term" value="F:double-stranded RNA binding"/>
    <property type="evidence" value="ECO:0007669"/>
    <property type="project" value="TreeGrafter"/>
</dbReference>
<keyword evidence="1" id="KW-0694">RNA-binding</keyword>
<sequence>MNEETEALAPPLKKQKLHDKRSNPVKDVVVFHAKNGMGVDKDKNDPEYNGFVSSEDIQKLREFKVLDEVKSNEEDSNADDSDSSDAKSEGLPEEEIEKMLEEDLPEGFKVGPKPKEKPYITRTKIVLEEKGVNQFEVLPLDWLALRHHSGMPIYVHKSTRVCTLSKPYFLGKGNIRRHDIPISAIPCLAYRRALEEDEKQNEIDRKVEVKIKNLSQKANNENMKSNKQNKKHFSPYDRNHKNNTSANNQNKCPFKNFSRPNNGNLENGKIFEKSKGENVLTEVNDNVLENGEKVMTEVKNISSTVNDKEKSVNNKVPVELDFANDIIIHSNITITSETKEGSDLNTVDCYDVVGKTTEDVTMDAQANNEEFKKNAQECDDASVNDIPANRQPVILPNGEIIPAPRVESINNSWKTQNLTPEQFNDYCKKLFIFKTVNILQFNRWADRRKYAKAKKTLQYPTMPEGTKLITIPVQFSGPDTGGKIIKRDWVMNMNGGSYLSVFHEYVCRALHKQPVYEYKQLENATTPYQATVFIGGMQYGVGHGSSKRQAKYAAARSSIHILIPEMREYMDLPPGDAEPDFTFFDYIGIEDPRIAEFCAATCEPSPHAILRTCLLRNFGASDRHIHTEALHPHVRSWGSLLRLYGSKSVKSCKEKKLEEQQITLLQDKARHNEPNYAVLDKLRNEMLKLRERDESVVPIGTLLLTEDLPTHSGSNLNNVDL</sequence>
<dbReference type="GO" id="GO:0070877">
    <property type="term" value="C:microprocessor complex"/>
    <property type="evidence" value="ECO:0007669"/>
    <property type="project" value="InterPro"/>
</dbReference>
<dbReference type="Pfam" id="PF00035">
    <property type="entry name" value="dsrm"/>
    <property type="match status" value="1"/>
</dbReference>
<dbReference type="PROSITE" id="PS50137">
    <property type="entry name" value="DS_RBD"/>
    <property type="match status" value="1"/>
</dbReference>
<feature type="compositionally biased region" description="Polar residues" evidence="2">
    <location>
        <begin position="242"/>
        <end position="251"/>
    </location>
</feature>
<dbReference type="SUPFAM" id="SSF54768">
    <property type="entry name" value="dsRNA-binding domain-like"/>
    <property type="match status" value="1"/>
</dbReference>
<feature type="domain" description="DRBM" evidence="3">
    <location>
        <begin position="497"/>
        <end position="564"/>
    </location>
</feature>
<dbReference type="Gene3D" id="3.30.160.590">
    <property type="match status" value="1"/>
</dbReference>
<dbReference type="AlphaFoldDB" id="A0A8S4SIV8"/>
<protein>
    <submittedName>
        <fullName evidence="4">Jg17814 protein</fullName>
    </submittedName>
</protein>
<feature type="region of interest" description="Disordered" evidence="2">
    <location>
        <begin position="66"/>
        <end position="92"/>
    </location>
</feature>
<name>A0A8S4SIV8_9NEOP</name>
<evidence type="ECO:0000313" key="5">
    <source>
        <dbReference type="Proteomes" id="UP000838756"/>
    </source>
</evidence>
<dbReference type="Gene3D" id="2.20.70.10">
    <property type="match status" value="1"/>
</dbReference>
<dbReference type="InterPro" id="IPR040375">
    <property type="entry name" value="DGCR8"/>
</dbReference>